<organism evidence="3 4">
    <name type="scientific">Lasius niger</name>
    <name type="common">Black garden ant</name>
    <dbReference type="NCBI Taxonomy" id="67767"/>
    <lineage>
        <taxon>Eukaryota</taxon>
        <taxon>Metazoa</taxon>
        <taxon>Ecdysozoa</taxon>
        <taxon>Arthropoda</taxon>
        <taxon>Hexapoda</taxon>
        <taxon>Insecta</taxon>
        <taxon>Pterygota</taxon>
        <taxon>Neoptera</taxon>
        <taxon>Endopterygota</taxon>
        <taxon>Hymenoptera</taxon>
        <taxon>Apocrita</taxon>
        <taxon>Aculeata</taxon>
        <taxon>Formicoidea</taxon>
        <taxon>Formicidae</taxon>
        <taxon>Formicinae</taxon>
        <taxon>Lasius</taxon>
        <taxon>Lasius</taxon>
    </lineage>
</organism>
<protein>
    <submittedName>
        <fullName evidence="3">Neurofilament medium polypeptide-like protein</fullName>
    </submittedName>
</protein>
<evidence type="ECO:0000313" key="3">
    <source>
        <dbReference type="EMBL" id="KMQ85742.1"/>
    </source>
</evidence>
<dbReference type="PROSITE" id="PS50878">
    <property type="entry name" value="RT_POL"/>
    <property type="match status" value="1"/>
</dbReference>
<feature type="domain" description="Reverse transcriptase" evidence="2">
    <location>
        <begin position="1"/>
        <end position="162"/>
    </location>
</feature>
<name>A0A0J7K5U7_LASNI</name>
<evidence type="ECO:0000313" key="4">
    <source>
        <dbReference type="Proteomes" id="UP000036403"/>
    </source>
</evidence>
<feature type="region of interest" description="Disordered" evidence="1">
    <location>
        <begin position="37"/>
        <end position="62"/>
    </location>
</feature>
<dbReference type="GO" id="GO:0071897">
    <property type="term" value="P:DNA biosynthetic process"/>
    <property type="evidence" value="ECO:0007669"/>
    <property type="project" value="UniProtKB-ARBA"/>
</dbReference>
<keyword evidence="4" id="KW-1185">Reference proteome</keyword>
<evidence type="ECO:0000256" key="1">
    <source>
        <dbReference type="SAM" id="MobiDB-lite"/>
    </source>
</evidence>
<dbReference type="PANTHER" id="PTHR47027">
    <property type="entry name" value="REVERSE TRANSCRIPTASE DOMAIN-CONTAINING PROTEIN"/>
    <property type="match status" value="1"/>
</dbReference>
<dbReference type="PaxDb" id="67767-A0A0J7K5U7"/>
<evidence type="ECO:0000259" key="2">
    <source>
        <dbReference type="PROSITE" id="PS50878"/>
    </source>
</evidence>
<dbReference type="PANTHER" id="PTHR47027:SF20">
    <property type="entry name" value="REVERSE TRANSCRIPTASE-LIKE PROTEIN WITH RNA-DIRECTED DNA POLYMERASE DOMAIN"/>
    <property type="match status" value="1"/>
</dbReference>
<dbReference type="AlphaFoldDB" id="A0A0J7K5U7"/>
<dbReference type="SUPFAM" id="SSF56672">
    <property type="entry name" value="DNA/RNA polymerases"/>
    <property type="match status" value="1"/>
</dbReference>
<sequence length="162" mass="18145">MKRLKDGKAAGINEILGKVWKYEGEEKKRGIRVGLIGRSDKGDKKQNEGGGRDGGESLDGKEVRQGCPLSSLLFNLLLADLEKEIGRVKWEIKLGEGKVYTLAYADDIVLIAEGENEMRNRLIGRLKEYLEKKKLELNADKTNVIQNGGRKVREEFGDGKEK</sequence>
<dbReference type="InterPro" id="IPR000477">
    <property type="entry name" value="RT_dom"/>
</dbReference>
<reference evidence="3 4" key="1">
    <citation type="submission" date="2015-04" db="EMBL/GenBank/DDBJ databases">
        <title>Lasius niger genome sequencing.</title>
        <authorList>
            <person name="Konorov E.A."/>
            <person name="Nikitin M.A."/>
            <person name="Kirill M.V."/>
            <person name="Chang P."/>
        </authorList>
    </citation>
    <scope>NUCLEOTIDE SEQUENCE [LARGE SCALE GENOMIC DNA]</scope>
    <source>
        <tissue evidence="3">Whole</tissue>
    </source>
</reference>
<proteinExistence type="predicted"/>
<dbReference type="Proteomes" id="UP000036403">
    <property type="component" value="Unassembled WGS sequence"/>
</dbReference>
<dbReference type="InterPro" id="IPR043502">
    <property type="entry name" value="DNA/RNA_pol_sf"/>
</dbReference>
<feature type="compositionally biased region" description="Basic and acidic residues" evidence="1">
    <location>
        <begin position="38"/>
        <end position="62"/>
    </location>
</feature>
<comment type="caution">
    <text evidence="3">The sequence shown here is derived from an EMBL/GenBank/DDBJ whole genome shotgun (WGS) entry which is preliminary data.</text>
</comment>
<dbReference type="Pfam" id="PF00078">
    <property type="entry name" value="RVT_1"/>
    <property type="match status" value="1"/>
</dbReference>
<accession>A0A0J7K5U7</accession>
<dbReference type="OrthoDB" id="418748at2759"/>
<gene>
    <name evidence="3" type="ORF">RF55_15526</name>
</gene>
<dbReference type="EMBL" id="LBMM01013250">
    <property type="protein sequence ID" value="KMQ85742.1"/>
    <property type="molecule type" value="Genomic_DNA"/>
</dbReference>